<dbReference type="SUPFAM" id="SSF81606">
    <property type="entry name" value="PP2C-like"/>
    <property type="match status" value="1"/>
</dbReference>
<dbReference type="RefSeq" id="WP_093185292.1">
    <property type="nucleotide sequence ID" value="NZ_FMYH01000007.1"/>
</dbReference>
<dbReference type="PANTHER" id="PTHR47992">
    <property type="entry name" value="PROTEIN PHOSPHATASE"/>
    <property type="match status" value="1"/>
</dbReference>
<evidence type="ECO:0000259" key="2">
    <source>
        <dbReference type="PROSITE" id="PS51746"/>
    </source>
</evidence>
<dbReference type="InterPro" id="IPR015655">
    <property type="entry name" value="PP2C"/>
</dbReference>
<dbReference type="PROSITE" id="PS51746">
    <property type="entry name" value="PPM_2"/>
    <property type="match status" value="1"/>
</dbReference>
<dbReference type="OrthoDB" id="9801841at2"/>
<dbReference type="SMART" id="SM00331">
    <property type="entry name" value="PP2C_SIG"/>
    <property type="match status" value="1"/>
</dbReference>
<dbReference type="GO" id="GO:0004722">
    <property type="term" value="F:protein serine/threonine phosphatase activity"/>
    <property type="evidence" value="ECO:0007669"/>
    <property type="project" value="InterPro"/>
</dbReference>
<dbReference type="AlphaFoldDB" id="A0A1G6UNR1"/>
<proteinExistence type="predicted"/>
<evidence type="ECO:0000256" key="1">
    <source>
        <dbReference type="SAM" id="MobiDB-lite"/>
    </source>
</evidence>
<reference evidence="3 4" key="1">
    <citation type="submission" date="2016-09" db="EMBL/GenBank/DDBJ databases">
        <authorList>
            <person name="Capua I."/>
            <person name="De Benedictis P."/>
            <person name="Joannis T."/>
            <person name="Lombin L.H."/>
            <person name="Cattoli G."/>
        </authorList>
    </citation>
    <scope>NUCLEOTIDE SEQUENCE [LARGE SCALE GENOMIC DNA]</scope>
    <source>
        <strain evidence="3 4">ISLP-3</strain>
    </source>
</reference>
<feature type="region of interest" description="Disordered" evidence="1">
    <location>
        <begin position="243"/>
        <end position="284"/>
    </location>
</feature>
<dbReference type="EMBL" id="FMYH01000007">
    <property type="protein sequence ID" value="SDD43028.1"/>
    <property type="molecule type" value="Genomic_DNA"/>
</dbReference>
<dbReference type="Proteomes" id="UP000199039">
    <property type="component" value="Unassembled WGS sequence"/>
</dbReference>
<protein>
    <submittedName>
        <fullName evidence="3">Protein phosphatase</fullName>
    </submittedName>
</protein>
<accession>A0A1G6UNR1</accession>
<dbReference type="InterPro" id="IPR001932">
    <property type="entry name" value="PPM-type_phosphatase-like_dom"/>
</dbReference>
<dbReference type="InterPro" id="IPR036457">
    <property type="entry name" value="PPM-type-like_dom_sf"/>
</dbReference>
<sequence>MYTAWGSATDTGRVRTLNEDALVALAPIFLVADGMGGHDSGDVASRIVVEECSVLAGRPFVTIDDLQQCFSRASTRMRGVLAGRNGGATVAGAAIAMHDGAAYWLVFNIGDSRVYRMVDSVIEQVTVDHSVVQELLEAGELSAVEASVHADRHVVTRALATDSASEPDYWMIPATRDDRLLICSDGLTDELTDAQIQEILLRVTDAQEAAEALVAAALDAGGRDNVSVVVVDVAIVWHGLTADQTHSYDPPGPNGRVCPEAPADPEWDEQMHGITQPRMRGGDA</sequence>
<gene>
    <name evidence="3" type="ORF">SAMN05216410_3306</name>
</gene>
<feature type="domain" description="PPM-type phosphatase" evidence="2">
    <location>
        <begin position="4"/>
        <end position="233"/>
    </location>
</feature>
<dbReference type="SMART" id="SM00332">
    <property type="entry name" value="PP2Cc"/>
    <property type="match status" value="1"/>
</dbReference>
<organism evidence="3 4">
    <name type="scientific">Sanguibacter gelidistatuariae</name>
    <dbReference type="NCBI Taxonomy" id="1814289"/>
    <lineage>
        <taxon>Bacteria</taxon>
        <taxon>Bacillati</taxon>
        <taxon>Actinomycetota</taxon>
        <taxon>Actinomycetes</taxon>
        <taxon>Micrococcales</taxon>
        <taxon>Sanguibacteraceae</taxon>
        <taxon>Sanguibacter</taxon>
    </lineage>
</organism>
<dbReference type="Pfam" id="PF13672">
    <property type="entry name" value="PP2C_2"/>
    <property type="match status" value="1"/>
</dbReference>
<evidence type="ECO:0000313" key="4">
    <source>
        <dbReference type="Proteomes" id="UP000199039"/>
    </source>
</evidence>
<name>A0A1G6UNR1_9MICO</name>
<dbReference type="CDD" id="cd00143">
    <property type="entry name" value="PP2Cc"/>
    <property type="match status" value="1"/>
</dbReference>
<dbReference type="STRING" id="1814289.SAMN05216410_3306"/>
<evidence type="ECO:0000313" key="3">
    <source>
        <dbReference type="EMBL" id="SDD43028.1"/>
    </source>
</evidence>
<keyword evidence="4" id="KW-1185">Reference proteome</keyword>
<dbReference type="Gene3D" id="3.60.40.10">
    <property type="entry name" value="PPM-type phosphatase domain"/>
    <property type="match status" value="1"/>
</dbReference>